<evidence type="ECO:0000256" key="1">
    <source>
        <dbReference type="SAM" id="MobiDB-lite"/>
    </source>
</evidence>
<evidence type="ECO:0000313" key="2">
    <source>
        <dbReference type="EMBL" id="KAK6643604.1"/>
    </source>
</evidence>
<proteinExistence type="predicted"/>
<name>A0AAN8SCL1_POLSC</name>
<accession>A0AAN8SCL1</accession>
<comment type="caution">
    <text evidence="2">The sequence shown here is derived from an EMBL/GenBank/DDBJ whole genome shotgun (WGS) entry which is preliminary data.</text>
</comment>
<feature type="region of interest" description="Disordered" evidence="1">
    <location>
        <begin position="17"/>
        <end position="46"/>
    </location>
</feature>
<dbReference type="Proteomes" id="UP001372834">
    <property type="component" value="Unassembled WGS sequence"/>
</dbReference>
<reference evidence="2 3" key="1">
    <citation type="submission" date="2023-10" db="EMBL/GenBank/DDBJ databases">
        <title>Genomes of two closely related lineages of the louse Polyplax serrata with different host specificities.</title>
        <authorList>
            <person name="Martinu J."/>
            <person name="Tarabai H."/>
            <person name="Stefka J."/>
            <person name="Hypsa V."/>
        </authorList>
    </citation>
    <scope>NUCLEOTIDE SEQUENCE [LARGE SCALE GENOMIC DNA]</scope>
    <source>
        <strain evidence="2">HR10_N</strain>
    </source>
</reference>
<evidence type="ECO:0000313" key="3">
    <source>
        <dbReference type="Proteomes" id="UP001372834"/>
    </source>
</evidence>
<protein>
    <submittedName>
        <fullName evidence="2">Uncharacterized protein</fullName>
    </submittedName>
</protein>
<gene>
    <name evidence="2" type="ORF">RUM43_005114</name>
</gene>
<dbReference type="EMBL" id="JAWJWE010000002">
    <property type="protein sequence ID" value="KAK6643604.1"/>
    <property type="molecule type" value="Genomic_DNA"/>
</dbReference>
<sequence>MNGQVLERVSNARELGWEALPEEEMPQSVKQTEIPERKLSSDFKHRNLRLERHTKGVQKRSKLHLTSVTREELDGKTRKDKMECCGMHKERSLRACPSFRPLHACACVYLRPRKNGKYFNKESKVAKNFN</sequence>
<feature type="compositionally biased region" description="Basic and acidic residues" evidence="1">
    <location>
        <begin position="33"/>
        <end position="46"/>
    </location>
</feature>
<organism evidence="2 3">
    <name type="scientific">Polyplax serrata</name>
    <name type="common">Common mouse louse</name>
    <dbReference type="NCBI Taxonomy" id="468196"/>
    <lineage>
        <taxon>Eukaryota</taxon>
        <taxon>Metazoa</taxon>
        <taxon>Ecdysozoa</taxon>
        <taxon>Arthropoda</taxon>
        <taxon>Hexapoda</taxon>
        <taxon>Insecta</taxon>
        <taxon>Pterygota</taxon>
        <taxon>Neoptera</taxon>
        <taxon>Paraneoptera</taxon>
        <taxon>Psocodea</taxon>
        <taxon>Troctomorpha</taxon>
        <taxon>Phthiraptera</taxon>
        <taxon>Anoplura</taxon>
        <taxon>Polyplacidae</taxon>
        <taxon>Polyplax</taxon>
    </lineage>
</organism>
<dbReference type="AlphaFoldDB" id="A0AAN8SCL1"/>